<evidence type="ECO:0000256" key="1">
    <source>
        <dbReference type="SAM" id="Coils"/>
    </source>
</evidence>
<feature type="region of interest" description="Disordered" evidence="2">
    <location>
        <begin position="195"/>
        <end position="215"/>
    </location>
</feature>
<feature type="coiled-coil region" evidence="1">
    <location>
        <begin position="63"/>
        <end position="139"/>
    </location>
</feature>
<proteinExistence type="predicted"/>
<protein>
    <submittedName>
        <fullName evidence="3">Uncharacterized protein</fullName>
    </submittedName>
</protein>
<keyword evidence="1" id="KW-0175">Coiled coil</keyword>
<evidence type="ECO:0000313" key="3">
    <source>
        <dbReference type="EMBL" id="MBV7671413.1"/>
    </source>
</evidence>
<dbReference type="RefSeq" id="WP_228870032.1">
    <property type="nucleotide sequence ID" value="NZ_JAHUVW010000001.1"/>
</dbReference>
<evidence type="ECO:0000256" key="2">
    <source>
        <dbReference type="SAM" id="MobiDB-lite"/>
    </source>
</evidence>
<dbReference type="EMBL" id="JAHUVW010000001">
    <property type="protein sequence ID" value="MBV7671413.1"/>
    <property type="molecule type" value="Genomic_DNA"/>
</dbReference>
<name>A0ABS6TT08_STRHA</name>
<evidence type="ECO:0000313" key="4">
    <source>
        <dbReference type="Proteomes" id="UP000735541"/>
    </source>
</evidence>
<reference evidence="3 4" key="1">
    <citation type="submission" date="2021-07" db="EMBL/GenBank/DDBJ databases">
        <title>Sequencing Streptomyces halstedii LGO-A4 genome an citrus endophytic actinomycete.</title>
        <authorList>
            <person name="Samborskyy M."/>
            <person name="Scott N."/>
            <person name="Deglau R."/>
            <person name="Dickens S."/>
            <person name="Oliveira L.G."/>
        </authorList>
    </citation>
    <scope>NUCLEOTIDE SEQUENCE [LARGE SCALE GENOMIC DNA]</scope>
    <source>
        <strain evidence="3 4">LGO-A4</strain>
    </source>
</reference>
<accession>A0ABS6TT08</accession>
<gene>
    <name evidence="3" type="ORF">STHAL_18350</name>
</gene>
<organism evidence="3 4">
    <name type="scientific">Streptomyces halstedii</name>
    <dbReference type="NCBI Taxonomy" id="1944"/>
    <lineage>
        <taxon>Bacteria</taxon>
        <taxon>Bacillati</taxon>
        <taxon>Actinomycetota</taxon>
        <taxon>Actinomycetes</taxon>
        <taxon>Kitasatosporales</taxon>
        <taxon>Streptomycetaceae</taxon>
        <taxon>Streptomyces</taxon>
    </lineage>
</organism>
<sequence length="215" mass="23749">MNAPMTPDREQEIRALVSAATPGPWLREDDQRRLERFVTNESGTLDISFGYLGNNNQANTEFVANARSAVPELLAEVDRLRGEVSNLSDDVTGACLARYEEEQDADRLRLALASAQRGRRELRARVAELEAQAEKVAAFCAQRAEYVSSLRNCHPNNAHDYNRWTGHAEARRQLSQSLGLPVAWPAKDNVHPLHPAPCRHPASPDCTCPDPGAAS</sequence>
<dbReference type="Proteomes" id="UP000735541">
    <property type="component" value="Unassembled WGS sequence"/>
</dbReference>
<keyword evidence="4" id="KW-1185">Reference proteome</keyword>
<comment type="caution">
    <text evidence="3">The sequence shown here is derived from an EMBL/GenBank/DDBJ whole genome shotgun (WGS) entry which is preliminary data.</text>
</comment>